<feature type="compositionally biased region" description="Basic residues" evidence="1">
    <location>
        <begin position="154"/>
        <end position="177"/>
    </location>
</feature>
<dbReference type="EMBL" id="KZ805301">
    <property type="protein sequence ID" value="PVI08272.1"/>
    <property type="molecule type" value="Genomic_DNA"/>
</dbReference>
<reference evidence="2 3" key="1">
    <citation type="journal article" date="2018" name="Sci. Rep.">
        <title>Comparative genomics provides insights into the lifestyle and reveals functional heterogeneity of dark septate endophytic fungi.</title>
        <authorList>
            <person name="Knapp D.G."/>
            <person name="Nemeth J.B."/>
            <person name="Barry K."/>
            <person name="Hainaut M."/>
            <person name="Henrissat B."/>
            <person name="Johnson J."/>
            <person name="Kuo A."/>
            <person name="Lim J.H.P."/>
            <person name="Lipzen A."/>
            <person name="Nolan M."/>
            <person name="Ohm R.A."/>
            <person name="Tamas L."/>
            <person name="Grigoriev I.V."/>
            <person name="Spatafora J.W."/>
            <person name="Nagy L.G."/>
            <person name="Kovacs G.M."/>
        </authorList>
    </citation>
    <scope>NUCLEOTIDE SEQUENCE [LARGE SCALE GENOMIC DNA]</scope>
    <source>
        <strain evidence="2 3">DSE2036</strain>
    </source>
</reference>
<dbReference type="Pfam" id="PF12720">
    <property type="entry name" value="DUF3807"/>
    <property type="match status" value="1"/>
</dbReference>
<proteinExistence type="predicted"/>
<name>A0A2V1EDS5_9PLEO</name>
<keyword evidence="3" id="KW-1185">Reference proteome</keyword>
<dbReference type="AlphaFoldDB" id="A0A2V1EDS5"/>
<organism evidence="2 3">
    <name type="scientific">Periconia macrospinosa</name>
    <dbReference type="NCBI Taxonomy" id="97972"/>
    <lineage>
        <taxon>Eukaryota</taxon>
        <taxon>Fungi</taxon>
        <taxon>Dikarya</taxon>
        <taxon>Ascomycota</taxon>
        <taxon>Pezizomycotina</taxon>
        <taxon>Dothideomycetes</taxon>
        <taxon>Pleosporomycetidae</taxon>
        <taxon>Pleosporales</taxon>
        <taxon>Massarineae</taxon>
        <taxon>Periconiaceae</taxon>
        <taxon>Periconia</taxon>
    </lineage>
</organism>
<evidence type="ECO:0000313" key="3">
    <source>
        <dbReference type="Proteomes" id="UP000244855"/>
    </source>
</evidence>
<evidence type="ECO:0000313" key="2">
    <source>
        <dbReference type="EMBL" id="PVI08272.1"/>
    </source>
</evidence>
<sequence length="216" mass="25200">MSLEIPTVTIDDLRHFHAKHFAHAPLPELYLWGNEQWPNTEEEVQDYEDDELGYYDDGMKRTLTDEQIAMFRHTEIQTILRERRRRLEEGESLQSITSAAPPVTSEIPDLDQPIGSPAPSDESTPMSISSEDEKEPSAPTKEPEQRWTAISAKTRARNAKNRNKSRKNYRARKKEARKLKEHEMRKAKDEESDEWDPWHQANGPDNQKDETIDLDY</sequence>
<accession>A0A2V1EDS5</accession>
<feature type="compositionally biased region" description="Basic and acidic residues" evidence="1">
    <location>
        <begin position="206"/>
        <end position="216"/>
    </location>
</feature>
<evidence type="ECO:0000256" key="1">
    <source>
        <dbReference type="SAM" id="MobiDB-lite"/>
    </source>
</evidence>
<feature type="compositionally biased region" description="Basic and acidic residues" evidence="1">
    <location>
        <begin position="178"/>
        <end position="189"/>
    </location>
</feature>
<feature type="region of interest" description="Disordered" evidence="1">
    <location>
        <begin position="88"/>
        <end position="216"/>
    </location>
</feature>
<dbReference type="PANTHER" id="PTHR40642:SF1">
    <property type="entry name" value="YALI0F31295P"/>
    <property type="match status" value="1"/>
</dbReference>
<protein>
    <submittedName>
        <fullName evidence="2">Uncharacterized protein</fullName>
    </submittedName>
</protein>
<dbReference type="PANTHER" id="PTHR40642">
    <property type="entry name" value="YALI0F31295P"/>
    <property type="match status" value="1"/>
</dbReference>
<dbReference type="Proteomes" id="UP000244855">
    <property type="component" value="Unassembled WGS sequence"/>
</dbReference>
<dbReference type="InterPro" id="IPR024526">
    <property type="entry name" value="DUF3807"/>
</dbReference>
<dbReference type="STRING" id="97972.A0A2V1EDS5"/>
<dbReference type="OrthoDB" id="5422320at2759"/>
<gene>
    <name evidence="2" type="ORF">DM02DRAFT_648325</name>
</gene>